<protein>
    <submittedName>
        <fullName evidence="6">cAMP-binding domain of CRP or a regulatory subunit of cAMP-dependent protein kinases</fullName>
    </submittedName>
</protein>
<evidence type="ECO:0000256" key="1">
    <source>
        <dbReference type="ARBA" id="ARBA00023015"/>
    </source>
</evidence>
<dbReference type="InterPro" id="IPR018490">
    <property type="entry name" value="cNMP-bd_dom_sf"/>
</dbReference>
<dbReference type="Pfam" id="PF00027">
    <property type="entry name" value="cNMP_binding"/>
    <property type="match status" value="1"/>
</dbReference>
<organism evidence="6 9">
    <name type="scientific">Pseudomonas delhiensis</name>
    <dbReference type="NCBI Taxonomy" id="366289"/>
    <lineage>
        <taxon>Bacteria</taxon>
        <taxon>Pseudomonadati</taxon>
        <taxon>Pseudomonadota</taxon>
        <taxon>Gammaproteobacteria</taxon>
        <taxon>Pseudomonadales</taxon>
        <taxon>Pseudomonadaceae</taxon>
        <taxon>Pseudomonas</taxon>
    </lineage>
</organism>
<evidence type="ECO:0000313" key="8">
    <source>
        <dbReference type="Proteomes" id="UP000198309"/>
    </source>
</evidence>
<keyword evidence="6" id="KW-0808">Transferase</keyword>
<gene>
    <name evidence="6" type="ORF">SAMN05216189_103824</name>
    <name evidence="7" type="ORF">SAMN06295949_13413</name>
</gene>
<dbReference type="SMART" id="SM00419">
    <property type="entry name" value="HTH_CRP"/>
    <property type="match status" value="1"/>
</dbReference>
<dbReference type="InterPro" id="IPR012318">
    <property type="entry name" value="HTH_CRP"/>
</dbReference>
<dbReference type="PROSITE" id="PS51063">
    <property type="entry name" value="HTH_CRP_2"/>
    <property type="match status" value="1"/>
</dbReference>
<dbReference type="Proteomes" id="UP000199693">
    <property type="component" value="Unassembled WGS sequence"/>
</dbReference>
<keyword evidence="8" id="KW-1185">Reference proteome</keyword>
<dbReference type="CDD" id="cd00038">
    <property type="entry name" value="CAP_ED"/>
    <property type="match status" value="1"/>
</dbReference>
<dbReference type="InterPro" id="IPR036388">
    <property type="entry name" value="WH-like_DNA-bd_sf"/>
</dbReference>
<dbReference type="InterPro" id="IPR050397">
    <property type="entry name" value="Env_Response_Regulators"/>
</dbReference>
<sequence>MTFPSMLSESHLAVLMASPWFGGLPAPVRDDMLARAGVRALNSGQQLFRCGEPPDGLYIVLQGIIRLSNTTRDGQEAVLNFYEPGSWLGEVSMLDHSTRLHDAHAHEPSQVLHISPLALGELCDRHPALVRMLLDLEVSRLRAMLVAFAAFSTQSLEQRLAGRLLGLSESFGAKEEEGVSLDLRLSQESMAQLIGATRQRVNQVLKQWEQQGLIRQRYGQLLLLRPDVLQTLAQERPAR</sequence>
<feature type="domain" description="Cyclic nucleotide-binding" evidence="4">
    <location>
        <begin position="20"/>
        <end position="115"/>
    </location>
</feature>
<evidence type="ECO:0000313" key="9">
    <source>
        <dbReference type="Proteomes" id="UP000199693"/>
    </source>
</evidence>
<dbReference type="PANTHER" id="PTHR24567">
    <property type="entry name" value="CRP FAMILY TRANSCRIPTIONAL REGULATORY PROTEIN"/>
    <property type="match status" value="1"/>
</dbReference>
<dbReference type="GO" id="GO:0003677">
    <property type="term" value="F:DNA binding"/>
    <property type="evidence" value="ECO:0007669"/>
    <property type="project" value="UniProtKB-KW"/>
</dbReference>
<dbReference type="InterPro" id="IPR014710">
    <property type="entry name" value="RmlC-like_jellyroll"/>
</dbReference>
<dbReference type="GO" id="GO:0003700">
    <property type="term" value="F:DNA-binding transcription factor activity"/>
    <property type="evidence" value="ECO:0007669"/>
    <property type="project" value="TreeGrafter"/>
</dbReference>
<dbReference type="EMBL" id="FNEC01000038">
    <property type="protein sequence ID" value="SDK44893.1"/>
    <property type="molecule type" value="Genomic_DNA"/>
</dbReference>
<evidence type="ECO:0000256" key="2">
    <source>
        <dbReference type="ARBA" id="ARBA00023125"/>
    </source>
</evidence>
<evidence type="ECO:0000259" key="5">
    <source>
        <dbReference type="PROSITE" id="PS51063"/>
    </source>
</evidence>
<dbReference type="CDD" id="cd00092">
    <property type="entry name" value="HTH_CRP"/>
    <property type="match status" value="1"/>
</dbReference>
<reference evidence="6 9" key="1">
    <citation type="submission" date="2016-10" db="EMBL/GenBank/DDBJ databases">
        <authorList>
            <person name="de Groot N.N."/>
        </authorList>
    </citation>
    <scope>NUCLEOTIDE SEQUENCE [LARGE SCALE GENOMIC DNA]</scope>
    <source>
        <strain evidence="6 9">CCM 7361</strain>
    </source>
</reference>
<dbReference type="PANTHER" id="PTHR24567:SF74">
    <property type="entry name" value="HTH-TYPE TRANSCRIPTIONAL REGULATOR ARCR"/>
    <property type="match status" value="1"/>
</dbReference>
<dbReference type="GO" id="GO:0005829">
    <property type="term" value="C:cytosol"/>
    <property type="evidence" value="ECO:0007669"/>
    <property type="project" value="TreeGrafter"/>
</dbReference>
<evidence type="ECO:0000313" key="6">
    <source>
        <dbReference type="EMBL" id="SDK44893.1"/>
    </source>
</evidence>
<dbReference type="Gene3D" id="2.60.120.10">
    <property type="entry name" value="Jelly Rolls"/>
    <property type="match status" value="1"/>
</dbReference>
<evidence type="ECO:0000256" key="3">
    <source>
        <dbReference type="ARBA" id="ARBA00023163"/>
    </source>
</evidence>
<dbReference type="Pfam" id="PF13545">
    <property type="entry name" value="HTH_Crp_2"/>
    <property type="match status" value="1"/>
</dbReference>
<dbReference type="SUPFAM" id="SSF46785">
    <property type="entry name" value="Winged helix' DNA-binding domain"/>
    <property type="match status" value="1"/>
</dbReference>
<proteinExistence type="predicted"/>
<dbReference type="EMBL" id="FZPC01000034">
    <property type="protein sequence ID" value="SNT48330.1"/>
    <property type="molecule type" value="Genomic_DNA"/>
</dbReference>
<dbReference type="Proteomes" id="UP000198309">
    <property type="component" value="Unassembled WGS sequence"/>
</dbReference>
<dbReference type="SMART" id="SM00100">
    <property type="entry name" value="cNMP"/>
    <property type="match status" value="1"/>
</dbReference>
<dbReference type="Gene3D" id="1.10.10.10">
    <property type="entry name" value="Winged helix-like DNA-binding domain superfamily/Winged helix DNA-binding domain"/>
    <property type="match status" value="1"/>
</dbReference>
<accession>A0A239N0Q9</accession>
<dbReference type="GO" id="GO:0016301">
    <property type="term" value="F:kinase activity"/>
    <property type="evidence" value="ECO:0007669"/>
    <property type="project" value="UniProtKB-KW"/>
</dbReference>
<keyword evidence="6" id="KW-0418">Kinase</keyword>
<reference evidence="7 8" key="2">
    <citation type="submission" date="2017-06" db="EMBL/GenBank/DDBJ databases">
        <authorList>
            <person name="Varghese N."/>
            <person name="Submissions S."/>
        </authorList>
    </citation>
    <scope>NUCLEOTIDE SEQUENCE [LARGE SCALE GENOMIC DNA]</scope>
    <source>
        <strain evidence="7 8">RLD-1</strain>
    </source>
</reference>
<name>A0A239N0Q9_9PSED</name>
<dbReference type="AlphaFoldDB" id="A0A239N0Q9"/>
<dbReference type="PROSITE" id="PS50042">
    <property type="entry name" value="CNMP_BINDING_3"/>
    <property type="match status" value="1"/>
</dbReference>
<dbReference type="InterPro" id="IPR000595">
    <property type="entry name" value="cNMP-bd_dom"/>
</dbReference>
<keyword evidence="1" id="KW-0805">Transcription regulation</keyword>
<keyword evidence="2" id="KW-0238">DNA-binding</keyword>
<dbReference type="InterPro" id="IPR036390">
    <property type="entry name" value="WH_DNA-bd_sf"/>
</dbReference>
<evidence type="ECO:0000313" key="7">
    <source>
        <dbReference type="EMBL" id="SNT48330.1"/>
    </source>
</evidence>
<feature type="domain" description="HTH crp-type" evidence="5">
    <location>
        <begin position="154"/>
        <end position="227"/>
    </location>
</feature>
<dbReference type="RefSeq" id="WP_089394167.1">
    <property type="nucleotide sequence ID" value="NZ_FNEC01000038.1"/>
</dbReference>
<evidence type="ECO:0000259" key="4">
    <source>
        <dbReference type="PROSITE" id="PS50042"/>
    </source>
</evidence>
<dbReference type="SUPFAM" id="SSF51206">
    <property type="entry name" value="cAMP-binding domain-like"/>
    <property type="match status" value="1"/>
</dbReference>
<keyword evidence="3" id="KW-0804">Transcription</keyword>